<dbReference type="Pfam" id="PF08240">
    <property type="entry name" value="ADH_N"/>
    <property type="match status" value="1"/>
</dbReference>
<dbReference type="PANTHER" id="PTHR45348">
    <property type="entry name" value="HYPOTHETICAL OXIDOREDUCTASE (EUROFUNG)"/>
    <property type="match status" value="1"/>
</dbReference>
<dbReference type="InterPro" id="IPR047122">
    <property type="entry name" value="Trans-enoyl_RdTase-like"/>
</dbReference>
<dbReference type="PANTHER" id="PTHR45348:SF7">
    <property type="entry name" value="ZINC BINDING OXIDOREDUCTASE, PUTATIVE-RELATED"/>
    <property type="match status" value="1"/>
</dbReference>
<organism evidence="4 5">
    <name type="scientific">Hyaloscypha variabilis (strain UAMH 11265 / GT02V1 / F)</name>
    <name type="common">Meliniomyces variabilis</name>
    <dbReference type="NCBI Taxonomy" id="1149755"/>
    <lineage>
        <taxon>Eukaryota</taxon>
        <taxon>Fungi</taxon>
        <taxon>Dikarya</taxon>
        <taxon>Ascomycota</taxon>
        <taxon>Pezizomycotina</taxon>
        <taxon>Leotiomycetes</taxon>
        <taxon>Helotiales</taxon>
        <taxon>Hyaloscyphaceae</taxon>
        <taxon>Hyaloscypha</taxon>
        <taxon>Hyaloscypha variabilis</taxon>
    </lineage>
</organism>
<evidence type="ECO:0000313" key="4">
    <source>
        <dbReference type="EMBL" id="PMD34437.1"/>
    </source>
</evidence>
<accession>A0A2J6R7E7</accession>
<dbReference type="CDD" id="cd08249">
    <property type="entry name" value="enoyl_reductase_like"/>
    <property type="match status" value="1"/>
</dbReference>
<dbReference type="InterPro" id="IPR020843">
    <property type="entry name" value="ER"/>
</dbReference>
<evidence type="ECO:0000313" key="5">
    <source>
        <dbReference type="Proteomes" id="UP000235786"/>
    </source>
</evidence>
<keyword evidence="2" id="KW-0560">Oxidoreductase</keyword>
<dbReference type="Pfam" id="PF00107">
    <property type="entry name" value="ADH_zinc_N"/>
    <property type="match status" value="1"/>
</dbReference>
<evidence type="ECO:0000256" key="2">
    <source>
        <dbReference type="ARBA" id="ARBA00023002"/>
    </source>
</evidence>
<name>A0A2J6R7E7_HYAVF</name>
<dbReference type="SUPFAM" id="SSF51735">
    <property type="entry name" value="NAD(P)-binding Rossmann-fold domains"/>
    <property type="match status" value="1"/>
</dbReference>
<dbReference type="InterPro" id="IPR036291">
    <property type="entry name" value="NAD(P)-bd_dom_sf"/>
</dbReference>
<dbReference type="InterPro" id="IPR013149">
    <property type="entry name" value="ADH-like_C"/>
</dbReference>
<dbReference type="SUPFAM" id="SSF50129">
    <property type="entry name" value="GroES-like"/>
    <property type="match status" value="1"/>
</dbReference>
<proteinExistence type="inferred from homology"/>
<gene>
    <name evidence="4" type="ORF">L207DRAFT_437943</name>
</gene>
<dbReference type="STRING" id="1149755.A0A2J6R7E7"/>
<sequence length="364" mass="38513">MDALVANRRVLSRAIHVALGKSIGQGVAVKHIPVPQISDHQILVKVHSVALNPIDFMSIDFLGSRDSVLGCDYAGKVIEVGKNAPGSWKVGDRVAGFVHGGHYDDSGSFAEYLKVDGDLAWHVPDELSDDEASTYGVSAVTAMLALSVGLGLPWADAASSSPTTQLQATESRGTILIYSGSTAVGLFAIQLAKNSGCTVVTTASPRSFDLVKKYGADSVFDYRSKTAVEDISAAHPKITQALDCISAGSSTEFCAKVIKQNGGKVITLLDKGKSKFPGVEYVALLVFTVFGQEFAVLPPIGPKFPASTSDREAFGRFYANLPQLVSSFRPPPLRLIGKGFDEIISGLGELRQGKVSGQKLVANL</sequence>
<dbReference type="InterPro" id="IPR011032">
    <property type="entry name" value="GroES-like_sf"/>
</dbReference>
<comment type="similarity">
    <text evidence="1">Belongs to the zinc-containing alcohol dehydrogenase family.</text>
</comment>
<keyword evidence="5" id="KW-1185">Reference proteome</keyword>
<dbReference type="OrthoDB" id="48317at2759"/>
<dbReference type="AlphaFoldDB" id="A0A2J6R7E7"/>
<dbReference type="Gene3D" id="3.90.180.10">
    <property type="entry name" value="Medium-chain alcohol dehydrogenases, catalytic domain"/>
    <property type="match status" value="1"/>
</dbReference>
<dbReference type="SMART" id="SM00829">
    <property type="entry name" value="PKS_ER"/>
    <property type="match status" value="1"/>
</dbReference>
<dbReference type="Proteomes" id="UP000235786">
    <property type="component" value="Unassembled WGS sequence"/>
</dbReference>
<dbReference type="EMBL" id="KZ613954">
    <property type="protein sequence ID" value="PMD34437.1"/>
    <property type="molecule type" value="Genomic_DNA"/>
</dbReference>
<dbReference type="Gene3D" id="3.40.50.720">
    <property type="entry name" value="NAD(P)-binding Rossmann-like Domain"/>
    <property type="match status" value="1"/>
</dbReference>
<protein>
    <submittedName>
        <fullName evidence="4">Putative ToxD-like zinc binding oxidoreductase</fullName>
    </submittedName>
</protein>
<dbReference type="GO" id="GO:0016651">
    <property type="term" value="F:oxidoreductase activity, acting on NAD(P)H"/>
    <property type="evidence" value="ECO:0007669"/>
    <property type="project" value="InterPro"/>
</dbReference>
<dbReference type="InterPro" id="IPR013154">
    <property type="entry name" value="ADH-like_N"/>
</dbReference>
<feature type="domain" description="Enoyl reductase (ER)" evidence="3">
    <location>
        <begin position="24"/>
        <end position="361"/>
    </location>
</feature>
<reference evidence="4 5" key="1">
    <citation type="submission" date="2016-04" db="EMBL/GenBank/DDBJ databases">
        <title>A degradative enzymes factory behind the ericoid mycorrhizal symbiosis.</title>
        <authorList>
            <consortium name="DOE Joint Genome Institute"/>
            <person name="Martino E."/>
            <person name="Morin E."/>
            <person name="Grelet G."/>
            <person name="Kuo A."/>
            <person name="Kohler A."/>
            <person name="Daghino S."/>
            <person name="Barry K."/>
            <person name="Choi C."/>
            <person name="Cichocki N."/>
            <person name="Clum A."/>
            <person name="Copeland A."/>
            <person name="Hainaut M."/>
            <person name="Haridas S."/>
            <person name="Labutti K."/>
            <person name="Lindquist E."/>
            <person name="Lipzen A."/>
            <person name="Khouja H.-R."/>
            <person name="Murat C."/>
            <person name="Ohm R."/>
            <person name="Olson A."/>
            <person name="Spatafora J."/>
            <person name="Veneault-Fourrey C."/>
            <person name="Henrissat B."/>
            <person name="Grigoriev I."/>
            <person name="Martin F."/>
            <person name="Perotto S."/>
        </authorList>
    </citation>
    <scope>NUCLEOTIDE SEQUENCE [LARGE SCALE GENOMIC DNA]</scope>
    <source>
        <strain evidence="4 5">F</strain>
    </source>
</reference>
<evidence type="ECO:0000259" key="3">
    <source>
        <dbReference type="SMART" id="SM00829"/>
    </source>
</evidence>
<evidence type="ECO:0000256" key="1">
    <source>
        <dbReference type="ARBA" id="ARBA00008072"/>
    </source>
</evidence>